<reference evidence="11 12" key="1">
    <citation type="journal article" date="2024" name="Proc. Natl. Acad. Sci. U.S.A.">
        <title>The evolutionary genomics of adaptation to stress in wild rhizobium bacteria.</title>
        <authorList>
            <person name="Kehlet-Delgado H."/>
            <person name="Montoya A.P."/>
            <person name="Jensen K.T."/>
            <person name="Wendlandt C.E."/>
            <person name="Dexheimer C."/>
            <person name="Roberts M."/>
            <person name="Torres Martinez L."/>
            <person name="Friesen M.L."/>
            <person name="Griffitts J.S."/>
            <person name="Porter S.S."/>
        </authorList>
    </citation>
    <scope>NUCLEOTIDE SEQUENCE [LARGE SCALE GENOMIC DNA]</scope>
    <source>
        <strain evidence="11 12">M0729</strain>
    </source>
</reference>
<keyword evidence="4 10" id="KW-0812">Transmembrane</keyword>
<keyword evidence="8 10" id="KW-0472">Membrane</keyword>
<evidence type="ECO:0000256" key="8">
    <source>
        <dbReference type="ARBA" id="ARBA00023136"/>
    </source>
</evidence>
<keyword evidence="5 10" id="KW-0732">Signal</keyword>
<evidence type="ECO:0000256" key="3">
    <source>
        <dbReference type="ARBA" id="ARBA00022452"/>
    </source>
</evidence>
<evidence type="ECO:0000256" key="4">
    <source>
        <dbReference type="ARBA" id="ARBA00022692"/>
    </source>
</evidence>
<feature type="chain" id="PRO_5044965139" description="Porin" evidence="10">
    <location>
        <begin position="26"/>
        <end position="166"/>
    </location>
</feature>
<evidence type="ECO:0000256" key="2">
    <source>
        <dbReference type="ARBA" id="ARBA00022448"/>
    </source>
</evidence>
<dbReference type="InterPro" id="IPR003684">
    <property type="entry name" value="Porin_alphabac"/>
</dbReference>
<accession>A0ABV1YH07</accession>
<comment type="subcellular location">
    <subcellularLocation>
        <location evidence="10">Cell outer membrane</location>
        <topology evidence="10">Multi-pass membrane protein</topology>
    </subcellularLocation>
</comment>
<keyword evidence="7 10" id="KW-0626">Porin</keyword>
<evidence type="ECO:0000313" key="12">
    <source>
        <dbReference type="Proteomes" id="UP001464387"/>
    </source>
</evidence>
<comment type="function">
    <text evidence="10">Forms passive diffusion pores that allow small molecular weight hydrophilic materials across the outer membrane.</text>
</comment>
<gene>
    <name evidence="11" type="ORF">NKI33_15930</name>
</gene>
<dbReference type="Pfam" id="PF02530">
    <property type="entry name" value="Porin_2"/>
    <property type="match status" value="1"/>
</dbReference>
<evidence type="ECO:0000256" key="5">
    <source>
        <dbReference type="ARBA" id="ARBA00022729"/>
    </source>
</evidence>
<dbReference type="Proteomes" id="UP001464387">
    <property type="component" value="Unassembled WGS sequence"/>
</dbReference>
<dbReference type="EMBL" id="JAMYPJ010000020">
    <property type="protein sequence ID" value="MER8934455.1"/>
    <property type="molecule type" value="Genomic_DNA"/>
</dbReference>
<comment type="domain">
    <text evidence="10">Consists of 16-stranded beta-barrel sheets, with large surface-exposed loops, that form a transmembrane pore at the center of each barrel. The pore is partially ocluded by a peptide loop that folds into the pore lumen.</text>
</comment>
<evidence type="ECO:0000256" key="6">
    <source>
        <dbReference type="ARBA" id="ARBA00023065"/>
    </source>
</evidence>
<dbReference type="RefSeq" id="WP_287273001.1">
    <property type="nucleotide sequence ID" value="NZ_JAMYMY010000023.1"/>
</dbReference>
<evidence type="ECO:0000313" key="11">
    <source>
        <dbReference type="EMBL" id="MER8934455.1"/>
    </source>
</evidence>
<keyword evidence="9 10" id="KW-0998">Cell outer membrane</keyword>
<organism evidence="11 12">
    <name type="scientific">Mesorhizobium opportunistum</name>
    <dbReference type="NCBI Taxonomy" id="593909"/>
    <lineage>
        <taxon>Bacteria</taxon>
        <taxon>Pseudomonadati</taxon>
        <taxon>Pseudomonadota</taxon>
        <taxon>Alphaproteobacteria</taxon>
        <taxon>Hyphomicrobiales</taxon>
        <taxon>Phyllobacteriaceae</taxon>
        <taxon>Mesorhizobium</taxon>
    </lineage>
</organism>
<proteinExistence type="inferred from homology"/>
<feature type="signal peptide" evidence="10">
    <location>
        <begin position="1"/>
        <end position="25"/>
    </location>
</feature>
<keyword evidence="12" id="KW-1185">Reference proteome</keyword>
<comment type="caution">
    <text evidence="11">The sequence shown here is derived from an EMBL/GenBank/DDBJ whole genome shotgun (WGS) entry which is preliminary data.</text>
</comment>
<keyword evidence="3 10" id="KW-1134">Transmembrane beta strand</keyword>
<comment type="similarity">
    <text evidence="1 10">Belongs to the alphaproteobacteria porin family.</text>
</comment>
<sequence length="166" mass="16990">MSRVNRYFLLVALSATVGATTPGFAQPVEYVKVCTLYGARYYYSPGTDTCINADTGVTLKQTADGVVTSKTALAQSVEDIDNRVARAFENSSIAAALTSPDLVAGEHFGVRINWGNAGMSNAMGLTGAAVLGEGLFAGGSGRLTGTAGVAFAGRSVGGNAGLQLTW</sequence>
<keyword evidence="6 10" id="KW-0406">Ion transport</keyword>
<evidence type="ECO:0000256" key="9">
    <source>
        <dbReference type="ARBA" id="ARBA00023237"/>
    </source>
</evidence>
<protein>
    <recommendedName>
        <fullName evidence="10">Porin</fullName>
    </recommendedName>
</protein>
<evidence type="ECO:0000256" key="7">
    <source>
        <dbReference type="ARBA" id="ARBA00023114"/>
    </source>
</evidence>
<name>A0ABV1YH07_9HYPH</name>
<keyword evidence="2 10" id="KW-0813">Transport</keyword>
<evidence type="ECO:0000256" key="1">
    <source>
        <dbReference type="ARBA" id="ARBA00009521"/>
    </source>
</evidence>
<evidence type="ECO:0000256" key="10">
    <source>
        <dbReference type="RuleBase" id="RU364005"/>
    </source>
</evidence>